<dbReference type="EMBL" id="JAPWTK010000008">
    <property type="protein sequence ID" value="KAJ8960473.1"/>
    <property type="molecule type" value="Genomic_DNA"/>
</dbReference>
<evidence type="ECO:0000313" key="2">
    <source>
        <dbReference type="EMBL" id="KAJ8960473.1"/>
    </source>
</evidence>
<dbReference type="AlphaFoldDB" id="A0AAV8Z8K5"/>
<reference evidence="2" key="1">
    <citation type="journal article" date="2023" name="Insect Mol. Biol.">
        <title>Genome sequencing provides insights into the evolution of gene families encoding plant cell wall-degrading enzymes in longhorned beetles.</title>
        <authorList>
            <person name="Shin N.R."/>
            <person name="Okamura Y."/>
            <person name="Kirsch R."/>
            <person name="Pauchet Y."/>
        </authorList>
    </citation>
    <scope>NUCLEOTIDE SEQUENCE</scope>
    <source>
        <strain evidence="2">AMC_N1</strain>
    </source>
</reference>
<proteinExistence type="predicted"/>
<feature type="compositionally biased region" description="Polar residues" evidence="1">
    <location>
        <begin position="258"/>
        <end position="277"/>
    </location>
</feature>
<sequence>MTYPYDNDPKVMKKECVGHVEKRMGTRLRNAKKTNKGLGGRGKFVKLACLWITEVIHVLDRCAQLKQLLLLPKVCVKTQEPQLVTEHNNLIFVFMWSKYNEIMSQPQHKLLFLRTCETNFIPDKIWAKYEVCKLSNETGNIGPDLATLRRRVLEGRSISKARRVSPVIRPRNSNTKRYRKRYVIFTCASISRPGTSNAEKNTRRVHKAHKSEQLLIALISPIPRRSSLAAGEPRAKRNPTGPQDSWRPLNRRPRRNNQKSTSLTADRSEKITGTPSENQRRPVSLQRARA</sequence>
<protein>
    <submittedName>
        <fullName evidence="2">Uncharacterized protein</fullName>
    </submittedName>
</protein>
<evidence type="ECO:0000256" key="1">
    <source>
        <dbReference type="SAM" id="MobiDB-lite"/>
    </source>
</evidence>
<name>A0AAV8Z8K5_9CUCU</name>
<evidence type="ECO:0000313" key="3">
    <source>
        <dbReference type="Proteomes" id="UP001162162"/>
    </source>
</evidence>
<comment type="caution">
    <text evidence="2">The sequence shown here is derived from an EMBL/GenBank/DDBJ whole genome shotgun (WGS) entry which is preliminary data.</text>
</comment>
<feature type="region of interest" description="Disordered" evidence="1">
    <location>
        <begin position="226"/>
        <end position="290"/>
    </location>
</feature>
<gene>
    <name evidence="2" type="ORF">NQ318_013757</name>
</gene>
<dbReference type="Proteomes" id="UP001162162">
    <property type="component" value="Unassembled WGS sequence"/>
</dbReference>
<keyword evidence="3" id="KW-1185">Reference proteome</keyword>
<accession>A0AAV8Z8K5</accession>
<organism evidence="2 3">
    <name type="scientific">Aromia moschata</name>
    <dbReference type="NCBI Taxonomy" id="1265417"/>
    <lineage>
        <taxon>Eukaryota</taxon>
        <taxon>Metazoa</taxon>
        <taxon>Ecdysozoa</taxon>
        <taxon>Arthropoda</taxon>
        <taxon>Hexapoda</taxon>
        <taxon>Insecta</taxon>
        <taxon>Pterygota</taxon>
        <taxon>Neoptera</taxon>
        <taxon>Endopterygota</taxon>
        <taxon>Coleoptera</taxon>
        <taxon>Polyphaga</taxon>
        <taxon>Cucujiformia</taxon>
        <taxon>Chrysomeloidea</taxon>
        <taxon>Cerambycidae</taxon>
        <taxon>Cerambycinae</taxon>
        <taxon>Callichromatini</taxon>
        <taxon>Aromia</taxon>
    </lineage>
</organism>